<evidence type="ECO:0000313" key="3">
    <source>
        <dbReference type="Proteomes" id="UP000230790"/>
    </source>
</evidence>
<dbReference type="GO" id="GO:0008081">
    <property type="term" value="F:phosphoric diester hydrolase activity"/>
    <property type="evidence" value="ECO:0007669"/>
    <property type="project" value="InterPro"/>
</dbReference>
<evidence type="ECO:0000313" key="2">
    <source>
        <dbReference type="EMBL" id="PJF47786.1"/>
    </source>
</evidence>
<dbReference type="PANTHER" id="PTHR46211:SF1">
    <property type="entry name" value="GLYCEROPHOSPHODIESTER PHOSPHODIESTERASE, CYTOPLASMIC"/>
    <property type="match status" value="1"/>
</dbReference>
<dbReference type="GO" id="GO:0006629">
    <property type="term" value="P:lipid metabolic process"/>
    <property type="evidence" value="ECO:0007669"/>
    <property type="project" value="InterPro"/>
</dbReference>
<dbReference type="InterPro" id="IPR017946">
    <property type="entry name" value="PLC-like_Pdiesterase_TIM-brl"/>
</dbReference>
<dbReference type="SUPFAM" id="SSF51695">
    <property type="entry name" value="PLC-like phosphodiesterases"/>
    <property type="match status" value="1"/>
</dbReference>
<dbReference type="Gene3D" id="3.20.20.190">
    <property type="entry name" value="Phosphatidylinositol (PI) phosphodiesterase"/>
    <property type="match status" value="1"/>
</dbReference>
<dbReference type="Pfam" id="PF03009">
    <property type="entry name" value="GDPD"/>
    <property type="match status" value="1"/>
</dbReference>
<feature type="domain" description="GP-PDE" evidence="1">
    <location>
        <begin position="14"/>
        <end position="248"/>
    </location>
</feature>
<accession>A0A2M8QD96</accession>
<organism evidence="2 3">
    <name type="scientific">Candidatus Thermofonsia Clade 3 bacterium</name>
    <dbReference type="NCBI Taxonomy" id="2364212"/>
    <lineage>
        <taxon>Bacteria</taxon>
        <taxon>Bacillati</taxon>
        <taxon>Chloroflexota</taxon>
        <taxon>Candidatus Thermofontia</taxon>
        <taxon>Candidatus Thermofonsia Clade 3</taxon>
    </lineage>
</organism>
<name>A0A2M8QD96_9CHLR</name>
<evidence type="ECO:0000259" key="1">
    <source>
        <dbReference type="PROSITE" id="PS51704"/>
    </source>
</evidence>
<dbReference type="Proteomes" id="UP000230790">
    <property type="component" value="Unassembled WGS sequence"/>
</dbReference>
<reference evidence="2 3" key="1">
    <citation type="submission" date="2017-11" db="EMBL/GenBank/DDBJ databases">
        <title>Evolution of Phototrophy in the Chloroflexi Phylum Driven by Horizontal Gene Transfer.</title>
        <authorList>
            <person name="Ward L.M."/>
            <person name="Hemp J."/>
            <person name="Shih P.M."/>
            <person name="Mcglynn S.E."/>
            <person name="Fischer W."/>
        </authorList>
    </citation>
    <scope>NUCLEOTIDE SEQUENCE [LARGE SCALE GENOMIC DNA]</scope>
    <source>
        <strain evidence="2">JP3_7</strain>
    </source>
</reference>
<protein>
    <recommendedName>
        <fullName evidence="1">GP-PDE domain-containing protein</fullName>
    </recommendedName>
</protein>
<dbReference type="AlphaFoldDB" id="A0A2M8QD96"/>
<dbReference type="PROSITE" id="PS51704">
    <property type="entry name" value="GP_PDE"/>
    <property type="match status" value="1"/>
</dbReference>
<dbReference type="InterPro" id="IPR030395">
    <property type="entry name" value="GP_PDE_dom"/>
</dbReference>
<gene>
    <name evidence="2" type="ORF">CUN48_06810</name>
</gene>
<comment type="caution">
    <text evidence="2">The sequence shown here is derived from an EMBL/GenBank/DDBJ whole genome shotgun (WGS) entry which is preliminary data.</text>
</comment>
<dbReference type="EMBL" id="PGTN01000035">
    <property type="protein sequence ID" value="PJF47786.1"/>
    <property type="molecule type" value="Genomic_DNA"/>
</dbReference>
<proteinExistence type="predicted"/>
<dbReference type="PANTHER" id="PTHR46211">
    <property type="entry name" value="GLYCEROPHOSPHORYL DIESTER PHOSPHODIESTERASE"/>
    <property type="match status" value="1"/>
</dbReference>
<sequence>MPAMNHWLNPIDRPLIIGHRGASAHAPENTLAAFVLAVAQGADGIELDVMRCATGEVVVIHDDTVNRTTDGEGRVRALSLAALRRLDAGNGERIPTLDEVIIATAGASRPFLLNIEVKNDAAPFDGLERLVVEVVRRHGCEDRVLFSSFNPLAVRRLAQLAPDIPRGILYHHAMPAYLREVWLAPLAPHEFRHPDIGLITPEFVARLKAQGKRVNTWTVNTRADIVRAATSGVHGIIGDSPLAIRDALGI</sequence>